<keyword evidence="3" id="KW-0969">Cilium</keyword>
<feature type="domain" description="Flagellar protein FlgJ N-terminal" evidence="2">
    <location>
        <begin position="49"/>
        <end position="95"/>
    </location>
</feature>
<dbReference type="Proteomes" id="UP000298654">
    <property type="component" value="Chromosome"/>
</dbReference>
<sequence>MNDNSLLNITNYNTQFIHELKYQVHNNPKKYALQTAKSVESIFIQILLKSMRNSLSNNTLLDNNQSRLYTDIYDQKISEEISKKGIGLTNIILKQLEIKKNIE</sequence>
<reference evidence="3 4" key="1">
    <citation type="submission" date="2018-12" db="EMBL/GenBank/DDBJ databases">
        <authorList>
            <person name="Chong R.A."/>
        </authorList>
    </citation>
    <scope>NUCLEOTIDE SEQUENCE [LARGE SCALE GENOMIC DNA]</scope>
    <source>
        <strain evidence="3 4">Aar</strain>
    </source>
</reference>
<dbReference type="InterPro" id="IPR019301">
    <property type="entry name" value="Flagellar_prot_FlgJ_N"/>
</dbReference>
<dbReference type="RefSeq" id="WP_158364509.1">
    <property type="nucleotide sequence ID" value="NZ_CP034900.1"/>
</dbReference>
<keyword evidence="1" id="KW-1005">Bacterial flagellum biogenesis</keyword>
<accession>A0A4D6XL70</accession>
<name>A0A4D6XL70_9GAMM</name>
<keyword evidence="3" id="KW-0966">Cell projection</keyword>
<dbReference type="OrthoDB" id="289937at2"/>
<proteinExistence type="predicted"/>
<evidence type="ECO:0000259" key="2">
    <source>
        <dbReference type="Pfam" id="PF10135"/>
    </source>
</evidence>
<evidence type="ECO:0000313" key="3">
    <source>
        <dbReference type="EMBL" id="QCI16014.1"/>
    </source>
</evidence>
<dbReference type="EMBL" id="CP034900">
    <property type="protein sequence ID" value="QCI16014.1"/>
    <property type="molecule type" value="Genomic_DNA"/>
</dbReference>
<protein>
    <submittedName>
        <fullName evidence="3">Flagellar biosynthesis protein FlgJ</fullName>
    </submittedName>
</protein>
<organism evidence="3 4">
    <name type="scientific">Buchnera aphidicola</name>
    <name type="common">Artemisaphis artemisicola</name>
    <dbReference type="NCBI Taxonomy" id="1241836"/>
    <lineage>
        <taxon>Bacteria</taxon>
        <taxon>Pseudomonadati</taxon>
        <taxon>Pseudomonadota</taxon>
        <taxon>Gammaproteobacteria</taxon>
        <taxon>Enterobacterales</taxon>
        <taxon>Erwiniaceae</taxon>
        <taxon>Buchnera</taxon>
    </lineage>
</organism>
<evidence type="ECO:0000313" key="4">
    <source>
        <dbReference type="Proteomes" id="UP000298654"/>
    </source>
</evidence>
<evidence type="ECO:0000256" key="1">
    <source>
        <dbReference type="ARBA" id="ARBA00022795"/>
    </source>
</evidence>
<dbReference type="Pfam" id="PF10135">
    <property type="entry name" value="Rod-binding"/>
    <property type="match status" value="1"/>
</dbReference>
<keyword evidence="3" id="KW-0282">Flagellum</keyword>
<reference evidence="3 4" key="2">
    <citation type="submission" date="2019-05" db="EMBL/GenBank/DDBJ databases">
        <title>Genome evolution of the obligate endosymbiont Buchnera aphidicola.</title>
        <authorList>
            <person name="Moran N.A."/>
        </authorList>
    </citation>
    <scope>NUCLEOTIDE SEQUENCE [LARGE SCALE GENOMIC DNA]</scope>
    <source>
        <strain evidence="3 4">Aar</strain>
    </source>
</reference>
<dbReference type="GO" id="GO:0044781">
    <property type="term" value="P:bacterial-type flagellum organization"/>
    <property type="evidence" value="ECO:0007669"/>
    <property type="project" value="UniProtKB-KW"/>
</dbReference>
<dbReference type="PRINTS" id="PR01002">
    <property type="entry name" value="FLGFLGJ"/>
</dbReference>
<dbReference type="AlphaFoldDB" id="A0A4D6XL70"/>
<gene>
    <name evidence="3" type="ORF">D9V59_01725</name>
</gene>